<keyword evidence="8 16" id="KW-0812">Transmembrane</keyword>
<evidence type="ECO:0000256" key="11">
    <source>
        <dbReference type="ARBA" id="ARBA00022868"/>
    </source>
</evidence>
<evidence type="ECO:0000256" key="17">
    <source>
        <dbReference type="SAM" id="Coils"/>
    </source>
</evidence>
<evidence type="ECO:0000256" key="3">
    <source>
        <dbReference type="ARBA" id="ARBA00004651"/>
    </source>
</evidence>
<keyword evidence="10" id="KW-0720">Serine protease</keyword>
<feature type="compositionally biased region" description="Basic and acidic residues" evidence="18">
    <location>
        <begin position="684"/>
        <end position="705"/>
    </location>
</feature>
<keyword evidence="9" id="KW-0378">Hydrolase</keyword>
<evidence type="ECO:0000256" key="6">
    <source>
        <dbReference type="ARBA" id="ARBA00022475"/>
    </source>
</evidence>
<feature type="domain" description="Connexin N-terminal" evidence="20">
    <location>
        <begin position="368"/>
        <end position="401"/>
    </location>
</feature>
<dbReference type="PANTHER" id="PTHR11984">
    <property type="entry name" value="CONNEXIN"/>
    <property type="match status" value="1"/>
</dbReference>
<dbReference type="PROSITE" id="PS00408">
    <property type="entry name" value="CONNEXINS_2"/>
    <property type="match status" value="1"/>
</dbReference>
<feature type="transmembrane region" description="Helical" evidence="19">
    <location>
        <begin position="215"/>
        <end position="234"/>
    </location>
</feature>
<dbReference type="Gene3D" id="1.20.1540.10">
    <property type="entry name" value="Rhomboid-like"/>
    <property type="match status" value="1"/>
</dbReference>
<keyword evidence="11 16" id="KW-0303">Gap junction</keyword>
<evidence type="ECO:0000256" key="12">
    <source>
        <dbReference type="ARBA" id="ARBA00022949"/>
    </source>
</evidence>
<feature type="transmembrane region" description="Helical" evidence="19">
    <location>
        <begin position="349"/>
        <end position="366"/>
    </location>
</feature>
<evidence type="ECO:0000256" key="8">
    <source>
        <dbReference type="ARBA" id="ARBA00022692"/>
    </source>
</evidence>
<feature type="transmembrane region" description="Helical" evidence="19">
    <location>
        <begin position="277"/>
        <end position="300"/>
    </location>
</feature>
<evidence type="ECO:0000313" key="22">
    <source>
        <dbReference type="EMBL" id="GLD65231.1"/>
    </source>
</evidence>
<name>A0AAD3N3L8_LATJO</name>
<feature type="compositionally biased region" description="Polar residues" evidence="18">
    <location>
        <begin position="752"/>
        <end position="770"/>
    </location>
</feature>
<gene>
    <name evidence="22" type="ORF">AKAME5_001671300</name>
</gene>
<keyword evidence="7" id="KW-0645">Protease</keyword>
<reference evidence="22" key="1">
    <citation type="submission" date="2022-08" db="EMBL/GenBank/DDBJ databases">
        <title>Genome sequencing of akame (Lates japonicus).</title>
        <authorList>
            <person name="Hashiguchi Y."/>
            <person name="Takahashi H."/>
        </authorList>
    </citation>
    <scope>NUCLEOTIDE SEQUENCE</scope>
    <source>
        <strain evidence="22">Kochi</strain>
    </source>
</reference>
<dbReference type="GO" id="GO:0004252">
    <property type="term" value="F:serine-type endopeptidase activity"/>
    <property type="evidence" value="ECO:0007669"/>
    <property type="project" value="InterPro"/>
</dbReference>
<dbReference type="InterPro" id="IPR000500">
    <property type="entry name" value="Connexin"/>
</dbReference>
<dbReference type="GO" id="GO:0005922">
    <property type="term" value="C:connexin complex"/>
    <property type="evidence" value="ECO:0007669"/>
    <property type="project" value="InterPro"/>
</dbReference>
<comment type="subcellular location">
    <subcellularLocation>
        <location evidence="2">Cell junction</location>
        <location evidence="2">Gap junction</location>
    </subcellularLocation>
    <subcellularLocation>
        <location evidence="3 16">Cell membrane</location>
        <topology evidence="3 16">Multi-pass membrane protein</topology>
    </subcellularLocation>
</comment>
<dbReference type="Gene3D" id="1.20.1440.80">
    <property type="entry name" value="Gap junction channel protein cysteine-rich domain"/>
    <property type="match status" value="1"/>
</dbReference>
<evidence type="ECO:0000256" key="7">
    <source>
        <dbReference type="ARBA" id="ARBA00022670"/>
    </source>
</evidence>
<protein>
    <recommendedName>
        <fullName evidence="16">Gap junction protein</fullName>
    </recommendedName>
</protein>
<dbReference type="AlphaFoldDB" id="A0AAD3N3L8"/>
<feature type="transmembrane region" description="Helical" evidence="19">
    <location>
        <begin position="105"/>
        <end position="124"/>
    </location>
</feature>
<feature type="compositionally biased region" description="Polar residues" evidence="18">
    <location>
        <begin position="654"/>
        <end position="669"/>
    </location>
</feature>
<feature type="transmembrane region" description="Helical" evidence="19">
    <location>
        <begin position="536"/>
        <end position="556"/>
    </location>
</feature>
<proteinExistence type="inferred from homology"/>
<feature type="compositionally biased region" description="Polar residues" evidence="18">
    <location>
        <begin position="780"/>
        <end position="823"/>
    </location>
</feature>
<feature type="region of interest" description="Disordered" evidence="18">
    <location>
        <begin position="632"/>
        <end position="669"/>
    </location>
</feature>
<comment type="function">
    <text evidence="16">One gap junction consists of a cluster of closely packed pairs of transmembrane channels, the connexons, through which materials of low MW diffuse from one cell to a neighboring cell.</text>
</comment>
<comment type="function">
    <text evidence="15">Involved in regulated intramembrane proteolysis and the subsequent release of functional polypeptides from their membrane anchors. Known substrate: EFNB3.</text>
</comment>
<dbReference type="FunFam" id="1.20.1540.10:FF:000007">
    <property type="entry name" value="Rhomboid like 2"/>
    <property type="match status" value="1"/>
</dbReference>
<dbReference type="InterPro" id="IPR035952">
    <property type="entry name" value="Rhomboid-like_sf"/>
</dbReference>
<keyword evidence="13 19" id="KW-1133">Transmembrane helix</keyword>
<feature type="transmembrane region" description="Helical" evidence="19">
    <location>
        <begin position="155"/>
        <end position="180"/>
    </location>
</feature>
<dbReference type="FunFam" id="1.20.1440.80:FF:000001">
    <property type="entry name" value="Gap junction alpha-1"/>
    <property type="match status" value="1"/>
</dbReference>
<comment type="catalytic activity">
    <reaction evidence="1">
        <text>Cleaves type-1 transmembrane domains using a catalytic dyad composed of serine and histidine that are contributed by different transmembrane domains.</text>
        <dbReference type="EC" id="3.4.21.105"/>
    </reaction>
</comment>
<dbReference type="InterPro" id="IPR038359">
    <property type="entry name" value="Connexin_N_sf"/>
</dbReference>
<dbReference type="Pfam" id="PF01694">
    <property type="entry name" value="Rhomboid"/>
    <property type="match status" value="1"/>
</dbReference>
<evidence type="ECO:0000256" key="16">
    <source>
        <dbReference type="RuleBase" id="RU000630"/>
    </source>
</evidence>
<keyword evidence="23" id="KW-1185">Reference proteome</keyword>
<dbReference type="PROSITE" id="PS00407">
    <property type="entry name" value="CONNEXINS_1"/>
    <property type="match status" value="1"/>
</dbReference>
<feature type="transmembrane region" description="Helical" evidence="19">
    <location>
        <begin position="403"/>
        <end position="425"/>
    </location>
</feature>
<keyword evidence="14 19" id="KW-0472">Membrane</keyword>
<dbReference type="GO" id="GO:0006508">
    <property type="term" value="P:proteolysis"/>
    <property type="evidence" value="ECO:0007669"/>
    <property type="project" value="UniProtKB-KW"/>
</dbReference>
<feature type="transmembrane region" description="Helical" evidence="19">
    <location>
        <begin position="246"/>
        <end position="265"/>
    </location>
</feature>
<evidence type="ECO:0000256" key="4">
    <source>
        <dbReference type="ARBA" id="ARBA00009045"/>
    </source>
</evidence>
<dbReference type="InterPro" id="IPR019570">
    <property type="entry name" value="Connexin_CCC"/>
</dbReference>
<comment type="similarity">
    <text evidence="4">Belongs to the peptidase S54 family.</text>
</comment>
<sequence length="823" mass="92023">MVGSGGVLSKADLMLLRIMTTCCVSDVAAPRFRTAAAMGDIDLEQQEPFPVDRDGRRLRNEADEPDGFRKLGCCEKFQYSVSKWMLPEGLRSKYLERTNCCPPPIFIILISIVELAVFIYYAVWKPQKQWVTLDEGIWNSPLTYKPECRQEAWRFISYMFVHAGVEHIMGNLVMQLLLGIPLELVHKGFEVGMVYLAGVVAGSLASSIFDPLSALVGASGGVYALIGGYFMNAVVNFREMIPLLGVFRIIGILMIVGVDFGFAFYRRFVNDEAGMKVSFVAHFGGIVAGMTIGYVFFSAYNMKLLKDPRFWLCIMEDFSHNGRVKMGDWNFLGGILEEVHIHSTMVGKIWLTILFIFRMLVLGVAAEDVWNDEQADFICNTEQPGCRNVCYDLAFPISLIRYWVLQVIFVSSPSLVYMGHALFRLRALEKARQKKKALLRKELELVDMELAEARKRIEREMKQLDQGKLNKAPLRGSLLRTYVAHIVTRSVVEVAFMTGQFLLYGFHLYPLFKCERDPCPNAVDCYVSRPTEKTVFMVFMQCIAAISLFLNILEIMHLGYKKIKKAILDFYPHLRDERDELDDLYANKYKKESVVQICTTAARKATIASAPSDYNLMIERVQGTIMYPNLNKPSTFLPPQGEHATQQDVDDYTCSAQSPPGCNSTPTTNEPCSPCCDSLISPKQEADDSLHLPPHSERDSSERGSPDSPKCPQKAAHASSLPTLPVSASRKPWMVHGSFKCSTVPEGKSSDTDSYGGTKASSGPPSARTQSKSDDRHQSRPSTPESLDDSSSGSRHNSRAPSSNCKTSMASNTSSRRASDLQI</sequence>
<evidence type="ECO:0000256" key="5">
    <source>
        <dbReference type="ARBA" id="ARBA00011455"/>
    </source>
</evidence>
<dbReference type="SMART" id="SM01089">
    <property type="entry name" value="Connexin_CCC"/>
    <property type="match status" value="1"/>
</dbReference>
<dbReference type="SMART" id="SM00037">
    <property type="entry name" value="CNX"/>
    <property type="match status" value="1"/>
</dbReference>
<keyword evidence="6" id="KW-1003">Cell membrane</keyword>
<dbReference type="Proteomes" id="UP001279410">
    <property type="component" value="Unassembled WGS sequence"/>
</dbReference>
<feature type="region of interest" description="Disordered" evidence="18">
    <location>
        <begin position="684"/>
        <end position="725"/>
    </location>
</feature>
<comment type="similarity">
    <text evidence="16">Belongs to the connexin family.</text>
</comment>
<evidence type="ECO:0000256" key="13">
    <source>
        <dbReference type="ARBA" id="ARBA00022989"/>
    </source>
</evidence>
<dbReference type="GO" id="GO:0005243">
    <property type="term" value="F:gap junction channel activity"/>
    <property type="evidence" value="ECO:0007669"/>
    <property type="project" value="TreeGrafter"/>
</dbReference>
<dbReference type="SUPFAM" id="SSF144091">
    <property type="entry name" value="Rhomboid-like"/>
    <property type="match status" value="1"/>
</dbReference>
<evidence type="ECO:0000256" key="19">
    <source>
        <dbReference type="SAM" id="Phobius"/>
    </source>
</evidence>
<keyword evidence="17" id="KW-0175">Coiled coil</keyword>
<evidence type="ECO:0000313" key="23">
    <source>
        <dbReference type="Proteomes" id="UP001279410"/>
    </source>
</evidence>
<evidence type="ECO:0000256" key="2">
    <source>
        <dbReference type="ARBA" id="ARBA00004610"/>
    </source>
</evidence>
<feature type="transmembrane region" description="Helical" evidence="19">
    <location>
        <begin position="192"/>
        <end position="209"/>
    </location>
</feature>
<evidence type="ECO:0000259" key="20">
    <source>
        <dbReference type="SMART" id="SM00037"/>
    </source>
</evidence>
<evidence type="ECO:0000256" key="14">
    <source>
        <dbReference type="ARBA" id="ARBA00023136"/>
    </source>
</evidence>
<dbReference type="InterPro" id="IPR013092">
    <property type="entry name" value="Connexin_N"/>
</dbReference>
<dbReference type="InterPro" id="IPR017990">
    <property type="entry name" value="Connexin_CS"/>
</dbReference>
<evidence type="ECO:0000256" key="1">
    <source>
        <dbReference type="ARBA" id="ARBA00000156"/>
    </source>
</evidence>
<comment type="subunit">
    <text evidence="5 16">A connexon is composed of a hexamer of connexins.</text>
</comment>
<evidence type="ECO:0000256" key="15">
    <source>
        <dbReference type="ARBA" id="ARBA00058540"/>
    </source>
</evidence>
<feature type="domain" description="Connexin cysteine-rich" evidence="21">
    <location>
        <begin position="492"/>
        <end position="558"/>
    </location>
</feature>
<comment type="caution">
    <text evidence="22">The sequence shown here is derived from an EMBL/GenBank/DDBJ whole genome shotgun (WGS) entry which is preliminary data.</text>
</comment>
<dbReference type="InterPro" id="IPR022764">
    <property type="entry name" value="Peptidase_S54_rhomboid_dom"/>
</dbReference>
<organism evidence="22 23">
    <name type="scientific">Lates japonicus</name>
    <name type="common">Japanese lates</name>
    <dbReference type="NCBI Taxonomy" id="270547"/>
    <lineage>
        <taxon>Eukaryota</taxon>
        <taxon>Metazoa</taxon>
        <taxon>Chordata</taxon>
        <taxon>Craniata</taxon>
        <taxon>Vertebrata</taxon>
        <taxon>Euteleostomi</taxon>
        <taxon>Actinopterygii</taxon>
        <taxon>Neopterygii</taxon>
        <taxon>Teleostei</taxon>
        <taxon>Neoteleostei</taxon>
        <taxon>Acanthomorphata</taxon>
        <taxon>Carangaria</taxon>
        <taxon>Carangaria incertae sedis</taxon>
        <taxon>Centropomidae</taxon>
        <taxon>Lates</taxon>
    </lineage>
</organism>
<dbReference type="GO" id="GO:0007267">
    <property type="term" value="P:cell-cell signaling"/>
    <property type="evidence" value="ECO:0007669"/>
    <property type="project" value="TreeGrafter"/>
</dbReference>
<accession>A0AAD3N3L8</accession>
<evidence type="ECO:0000259" key="21">
    <source>
        <dbReference type="SMART" id="SM01089"/>
    </source>
</evidence>
<dbReference type="EMBL" id="BRZM01000078">
    <property type="protein sequence ID" value="GLD65231.1"/>
    <property type="molecule type" value="Genomic_DNA"/>
</dbReference>
<evidence type="ECO:0000256" key="18">
    <source>
        <dbReference type="SAM" id="MobiDB-lite"/>
    </source>
</evidence>
<evidence type="ECO:0000256" key="9">
    <source>
        <dbReference type="ARBA" id="ARBA00022801"/>
    </source>
</evidence>
<feature type="coiled-coil region" evidence="17">
    <location>
        <begin position="436"/>
        <end position="470"/>
    </location>
</feature>
<dbReference type="Pfam" id="PF00029">
    <property type="entry name" value="Connexin"/>
    <property type="match status" value="1"/>
</dbReference>
<evidence type="ECO:0000256" key="10">
    <source>
        <dbReference type="ARBA" id="ARBA00022825"/>
    </source>
</evidence>
<dbReference type="PANTHER" id="PTHR11984:SF60">
    <property type="entry name" value="GAP JUNCTION ALPHA-9 PROTEIN"/>
    <property type="match status" value="1"/>
</dbReference>
<feature type="region of interest" description="Disordered" evidence="18">
    <location>
        <begin position="739"/>
        <end position="823"/>
    </location>
</feature>
<keyword evidence="12" id="KW-0965">Cell junction</keyword>
<dbReference type="PRINTS" id="PR00206">
    <property type="entry name" value="CONNEXIN"/>
</dbReference>